<feature type="region of interest" description="Disordered" evidence="3">
    <location>
        <begin position="383"/>
        <end position="421"/>
    </location>
</feature>
<dbReference type="PROSITE" id="PS50118">
    <property type="entry name" value="HMG_BOX_2"/>
    <property type="match status" value="3"/>
</dbReference>
<evidence type="ECO:0000256" key="2">
    <source>
        <dbReference type="SAM" id="Coils"/>
    </source>
</evidence>
<dbReference type="AlphaFoldDB" id="A0A6A2YBZ8"/>
<feature type="region of interest" description="Disordered" evidence="3">
    <location>
        <begin position="1"/>
        <end position="85"/>
    </location>
</feature>
<feature type="compositionally biased region" description="Basic and acidic residues" evidence="3">
    <location>
        <begin position="155"/>
        <end position="164"/>
    </location>
</feature>
<organism evidence="5 6">
    <name type="scientific">Hibiscus syriacus</name>
    <name type="common">Rose of Sharon</name>
    <dbReference type="NCBI Taxonomy" id="106335"/>
    <lineage>
        <taxon>Eukaryota</taxon>
        <taxon>Viridiplantae</taxon>
        <taxon>Streptophyta</taxon>
        <taxon>Embryophyta</taxon>
        <taxon>Tracheophyta</taxon>
        <taxon>Spermatophyta</taxon>
        <taxon>Magnoliopsida</taxon>
        <taxon>eudicotyledons</taxon>
        <taxon>Gunneridae</taxon>
        <taxon>Pentapetalae</taxon>
        <taxon>rosids</taxon>
        <taxon>malvids</taxon>
        <taxon>Malvales</taxon>
        <taxon>Malvaceae</taxon>
        <taxon>Malvoideae</taxon>
        <taxon>Hibiscus</taxon>
    </lineage>
</organism>
<feature type="DNA-binding region" description="HMG box" evidence="1">
    <location>
        <begin position="170"/>
        <end position="238"/>
    </location>
</feature>
<evidence type="ECO:0000256" key="1">
    <source>
        <dbReference type="PROSITE-ProRule" id="PRU00267"/>
    </source>
</evidence>
<dbReference type="SMART" id="SM00398">
    <property type="entry name" value="HMG"/>
    <property type="match status" value="3"/>
</dbReference>
<evidence type="ECO:0000256" key="3">
    <source>
        <dbReference type="SAM" id="MobiDB-lite"/>
    </source>
</evidence>
<protein>
    <submittedName>
        <fullName evidence="5">High mobility group B protein 6</fullName>
    </submittedName>
</protein>
<evidence type="ECO:0000313" key="5">
    <source>
        <dbReference type="EMBL" id="KAE8672499.1"/>
    </source>
</evidence>
<feature type="region of interest" description="Disordered" evidence="3">
    <location>
        <begin position="142"/>
        <end position="177"/>
    </location>
</feature>
<dbReference type="GO" id="GO:0003677">
    <property type="term" value="F:DNA binding"/>
    <property type="evidence" value="ECO:0007669"/>
    <property type="project" value="UniProtKB-UniRule"/>
</dbReference>
<proteinExistence type="predicted"/>
<feature type="coiled-coil region" evidence="2">
    <location>
        <begin position="463"/>
        <end position="490"/>
    </location>
</feature>
<evidence type="ECO:0000313" key="6">
    <source>
        <dbReference type="Proteomes" id="UP000436088"/>
    </source>
</evidence>
<comment type="caution">
    <text evidence="5">The sequence shown here is derived from an EMBL/GenBank/DDBJ whole genome shotgun (WGS) entry which is preliminary data.</text>
</comment>
<dbReference type="CDD" id="cd22006">
    <property type="entry name" value="HMG-box_AtHMGB6-like_rpt1"/>
    <property type="match status" value="1"/>
</dbReference>
<dbReference type="Proteomes" id="UP000436088">
    <property type="component" value="Unassembled WGS sequence"/>
</dbReference>
<dbReference type="SUPFAM" id="SSF47095">
    <property type="entry name" value="HMG-box"/>
    <property type="match status" value="3"/>
</dbReference>
<dbReference type="OrthoDB" id="1919336at2759"/>
<feature type="domain" description="HMG box" evidence="4">
    <location>
        <begin position="170"/>
        <end position="238"/>
    </location>
</feature>
<evidence type="ECO:0000259" key="4">
    <source>
        <dbReference type="PROSITE" id="PS50118"/>
    </source>
</evidence>
<keyword evidence="1" id="KW-0539">Nucleus</keyword>
<dbReference type="PANTHER" id="PTHR46912">
    <property type="entry name" value="HIGH MOBILITY GROUP B PROTEIN 13"/>
    <property type="match status" value="1"/>
</dbReference>
<sequence>MADTTAVVDVPKKSRNNGRKALKQKTPSTNEANILAEKLSQATPLPSPMEANDNSKENHDGLSGTLVSPKRGKGKQSKPQSLEKDLQEMQEMLRKLRIQKEKTEEMLKEKDKILKMKEEELETKGKGQEKLQMELKKLQKMKEFKPNMTFPKVQSLKDNEQEKKEKKKKKKRPSPPYILWCKDQWNEVKKGNPEADFKEVSNILGAKWKTITTEEKKPYEEKYQAEKEAYLQVIAKEKRETEAMKLFEDEHKQKMAMELLQQYLQFKEEAEKETKKTKKERDPLKPKQPMSAFFLFSNERRAALLEDNKNILEVAKITGEEWKNMTEEQRGPYEEMAKKNKEKYMQEMEVYKQRKKEEAESVRKEEEEIMKLQKQEALQLLKKKEKTENIIKKTKEEKQKKKQQQQRSDPNKPKKPASSFILFSKEARKSLMQESPGINNSTVNAMISVKWKELSEEEKNVWNGKAAEAMEAYKKELEEYNKSAAENKQQQ</sequence>
<reference evidence="5" key="1">
    <citation type="submission" date="2019-09" db="EMBL/GenBank/DDBJ databases">
        <title>Draft genome information of white flower Hibiscus syriacus.</title>
        <authorList>
            <person name="Kim Y.-M."/>
        </authorList>
    </citation>
    <scope>NUCLEOTIDE SEQUENCE [LARGE SCALE GENOMIC DNA]</scope>
    <source>
        <strain evidence="5">YM2019G1</strain>
    </source>
</reference>
<feature type="domain" description="HMG box" evidence="4">
    <location>
        <begin position="413"/>
        <end position="481"/>
    </location>
</feature>
<gene>
    <name evidence="5" type="ORF">F3Y22_tig00111841pilonHSYRG00404</name>
</gene>
<dbReference type="PANTHER" id="PTHR46912:SF1">
    <property type="entry name" value="HIGH MOBILITY GROUP B PROTEIN 13"/>
    <property type="match status" value="1"/>
</dbReference>
<feature type="DNA-binding region" description="HMG box" evidence="1">
    <location>
        <begin position="286"/>
        <end position="352"/>
    </location>
</feature>
<dbReference type="InterPro" id="IPR036910">
    <property type="entry name" value="HMG_box_dom_sf"/>
</dbReference>
<feature type="compositionally biased region" description="Basic and acidic residues" evidence="3">
    <location>
        <begin position="270"/>
        <end position="285"/>
    </location>
</feature>
<dbReference type="Pfam" id="PF00505">
    <property type="entry name" value="HMG_box"/>
    <property type="match status" value="3"/>
</dbReference>
<feature type="region of interest" description="Disordered" evidence="3">
    <location>
        <begin position="270"/>
        <end position="291"/>
    </location>
</feature>
<feature type="domain" description="HMG box" evidence="4">
    <location>
        <begin position="286"/>
        <end position="352"/>
    </location>
</feature>
<keyword evidence="1" id="KW-0238">DNA-binding</keyword>
<keyword evidence="6" id="KW-1185">Reference proteome</keyword>
<dbReference type="InterPro" id="IPR009071">
    <property type="entry name" value="HMG_box_dom"/>
</dbReference>
<feature type="DNA-binding region" description="HMG box" evidence="1">
    <location>
        <begin position="413"/>
        <end position="481"/>
    </location>
</feature>
<keyword evidence="2" id="KW-0175">Coiled coil</keyword>
<feature type="compositionally biased region" description="Basic and acidic residues" evidence="3">
    <location>
        <begin position="385"/>
        <end position="399"/>
    </location>
</feature>
<feature type="compositionally biased region" description="Basic residues" evidence="3">
    <location>
        <begin position="13"/>
        <end position="23"/>
    </location>
</feature>
<accession>A0A6A2YBZ8</accession>
<name>A0A6A2YBZ8_HIBSY</name>
<dbReference type="GO" id="GO:0005634">
    <property type="term" value="C:nucleus"/>
    <property type="evidence" value="ECO:0007669"/>
    <property type="project" value="UniProtKB-UniRule"/>
</dbReference>
<dbReference type="Gene3D" id="1.10.30.10">
    <property type="entry name" value="High mobility group box domain"/>
    <property type="match status" value="3"/>
</dbReference>
<dbReference type="InterPro" id="IPR044601">
    <property type="entry name" value="HMGB6/HMGB13"/>
</dbReference>
<dbReference type="EMBL" id="VEPZ02001445">
    <property type="protein sequence ID" value="KAE8672499.1"/>
    <property type="molecule type" value="Genomic_DNA"/>
</dbReference>